<name>A0A8T0WWH2_PANVG</name>
<feature type="compositionally biased region" description="Basic residues" evidence="1">
    <location>
        <begin position="14"/>
        <end position="44"/>
    </location>
</feature>
<sequence length="100" mass="11744">MPRVRPAGGPALRKERHARSKKALARRKRRERGGRRRPGTRGPHRPPVADAIRPRGFFNLWWWLVCLIRALLLFSARRTVSQPQYLFDRSKAFILLVHID</sequence>
<dbReference type="Proteomes" id="UP000823388">
    <property type="component" value="Chromosome 1N"/>
</dbReference>
<proteinExistence type="predicted"/>
<dbReference type="AlphaFoldDB" id="A0A8T0WWH2"/>
<gene>
    <name evidence="2" type="ORF">PVAP13_1NG182419</name>
</gene>
<organism evidence="2 3">
    <name type="scientific">Panicum virgatum</name>
    <name type="common">Blackwell switchgrass</name>
    <dbReference type="NCBI Taxonomy" id="38727"/>
    <lineage>
        <taxon>Eukaryota</taxon>
        <taxon>Viridiplantae</taxon>
        <taxon>Streptophyta</taxon>
        <taxon>Embryophyta</taxon>
        <taxon>Tracheophyta</taxon>
        <taxon>Spermatophyta</taxon>
        <taxon>Magnoliopsida</taxon>
        <taxon>Liliopsida</taxon>
        <taxon>Poales</taxon>
        <taxon>Poaceae</taxon>
        <taxon>PACMAD clade</taxon>
        <taxon>Panicoideae</taxon>
        <taxon>Panicodae</taxon>
        <taxon>Paniceae</taxon>
        <taxon>Panicinae</taxon>
        <taxon>Panicum</taxon>
        <taxon>Panicum sect. Hiantes</taxon>
    </lineage>
</organism>
<protein>
    <submittedName>
        <fullName evidence="2">Uncharacterized protein</fullName>
    </submittedName>
</protein>
<reference evidence="2" key="1">
    <citation type="submission" date="2020-05" db="EMBL/GenBank/DDBJ databases">
        <title>WGS assembly of Panicum virgatum.</title>
        <authorList>
            <person name="Lovell J.T."/>
            <person name="Jenkins J."/>
            <person name="Shu S."/>
            <person name="Juenger T.E."/>
            <person name="Schmutz J."/>
        </authorList>
    </citation>
    <scope>NUCLEOTIDE SEQUENCE</scope>
    <source>
        <strain evidence="2">AP13</strain>
    </source>
</reference>
<accession>A0A8T0WWH2</accession>
<dbReference type="EMBL" id="CM029038">
    <property type="protein sequence ID" value="KAG2649986.1"/>
    <property type="molecule type" value="Genomic_DNA"/>
</dbReference>
<feature type="region of interest" description="Disordered" evidence="1">
    <location>
        <begin position="1"/>
        <end position="48"/>
    </location>
</feature>
<evidence type="ECO:0000313" key="2">
    <source>
        <dbReference type="EMBL" id="KAG2649986.1"/>
    </source>
</evidence>
<comment type="caution">
    <text evidence="2">The sequence shown here is derived from an EMBL/GenBank/DDBJ whole genome shotgun (WGS) entry which is preliminary data.</text>
</comment>
<evidence type="ECO:0000313" key="3">
    <source>
        <dbReference type="Proteomes" id="UP000823388"/>
    </source>
</evidence>
<keyword evidence="3" id="KW-1185">Reference proteome</keyword>
<evidence type="ECO:0000256" key="1">
    <source>
        <dbReference type="SAM" id="MobiDB-lite"/>
    </source>
</evidence>